<sequence length="602" mass="63517">MLSFFLRPSLRPRVRRRTPSRGLALLALLGAPLAPLTALPLPGLSARAAVASVGSVQLTFTVDQAAAYVNGEVVRFLSPPRNVGGRNMLPLRETAALLGQTLSTGGGQVQLGRLSVDTARNQVFLAGVPQPPGNVATVGGVLYLSARTLADALNANLSAADDSGRTLTLTALRDGGNPLAPQARFSTDKSVYAPGERVIYTEYPYDPDGADITARRWSGRQDVFFQPGTYTVTLSVTNSRGLQSQPFSRTIRVEGTPIDTPLSYALKYAQPGDAFSDSQVLNYPAATPAVVAGPSYPLLFSDSPEVPAQSGVLYQDSVSGRARLLAYHLNGLGRPARLYVLARNLESRVVEVRTERQGETAPTRVEGLLGQVTLLEYFANPGGATLNLAPGQSAAVYASPTLNPGSGVNVMQDINASGRVELTFLMLEASLPPSAQVAQQLPYLPADGRHVRGTFPGAVRSLRVNLGALPARIVIGDGQTDPALVGTDALSGQSVRLAGNYGVLYDLEVNGAAGTAVALSPRGGLYRGAMNVQDGPITQTIKLPRSGNASSPQQPVLLWRAQSERLNIDFVPASGSNLPVSLVFYRTRSLPGFGGVLKDYQP</sequence>
<reference evidence="2" key="1">
    <citation type="journal article" date="2019" name="Int. J. Syst. Evol. Microbiol.">
        <title>The Global Catalogue of Microorganisms (GCM) 10K type strain sequencing project: providing services to taxonomists for standard genome sequencing and annotation.</title>
        <authorList>
            <consortium name="The Broad Institute Genomics Platform"/>
            <consortium name="The Broad Institute Genome Sequencing Center for Infectious Disease"/>
            <person name="Wu L."/>
            <person name="Ma J."/>
        </authorList>
    </citation>
    <scope>NUCLEOTIDE SEQUENCE [LARGE SCALE GENOMIC DNA]</scope>
    <source>
        <strain evidence="2">CCUG 55995</strain>
    </source>
</reference>
<gene>
    <name evidence="1" type="ORF">ACFO0D_16855</name>
</gene>
<dbReference type="Gene3D" id="2.60.40.10">
    <property type="entry name" value="Immunoglobulins"/>
    <property type="match status" value="1"/>
</dbReference>
<evidence type="ECO:0000313" key="1">
    <source>
        <dbReference type="EMBL" id="MFC4639999.1"/>
    </source>
</evidence>
<organism evidence="1 2">
    <name type="scientific">Deinococcus hohokamensis</name>
    <dbReference type="NCBI Taxonomy" id="309883"/>
    <lineage>
        <taxon>Bacteria</taxon>
        <taxon>Thermotogati</taxon>
        <taxon>Deinococcota</taxon>
        <taxon>Deinococci</taxon>
        <taxon>Deinococcales</taxon>
        <taxon>Deinococcaceae</taxon>
        <taxon>Deinococcus</taxon>
    </lineage>
</organism>
<dbReference type="SUPFAM" id="SSF55383">
    <property type="entry name" value="Copper amine oxidase, domain N"/>
    <property type="match status" value="1"/>
</dbReference>
<evidence type="ECO:0000313" key="2">
    <source>
        <dbReference type="Proteomes" id="UP001595952"/>
    </source>
</evidence>
<comment type="caution">
    <text evidence="1">The sequence shown here is derived from an EMBL/GenBank/DDBJ whole genome shotgun (WGS) entry which is preliminary data.</text>
</comment>
<dbReference type="RefSeq" id="WP_380062983.1">
    <property type="nucleotide sequence ID" value="NZ_JBHSEI010000011.1"/>
</dbReference>
<dbReference type="InterPro" id="IPR036582">
    <property type="entry name" value="Mao_N_sf"/>
</dbReference>
<dbReference type="InterPro" id="IPR035986">
    <property type="entry name" value="PKD_dom_sf"/>
</dbReference>
<dbReference type="SUPFAM" id="SSF49299">
    <property type="entry name" value="PKD domain"/>
    <property type="match status" value="1"/>
</dbReference>
<proteinExistence type="predicted"/>
<dbReference type="InterPro" id="IPR013783">
    <property type="entry name" value="Ig-like_fold"/>
</dbReference>
<dbReference type="EMBL" id="JBHSEI010000011">
    <property type="protein sequence ID" value="MFC4639999.1"/>
    <property type="molecule type" value="Genomic_DNA"/>
</dbReference>
<name>A0ABV9ICV2_9DEIO</name>
<accession>A0ABV9ICV2</accession>
<dbReference type="Proteomes" id="UP001595952">
    <property type="component" value="Unassembled WGS sequence"/>
</dbReference>
<keyword evidence="2" id="KW-1185">Reference proteome</keyword>
<protein>
    <submittedName>
        <fullName evidence="1">Copper amine oxidase N-terminal domain-containing protein</fullName>
    </submittedName>
</protein>